<name>A0ABU8HJN6_9BACI</name>
<protein>
    <submittedName>
        <fullName evidence="1">Uncharacterized protein</fullName>
    </submittedName>
</protein>
<evidence type="ECO:0000313" key="2">
    <source>
        <dbReference type="Proteomes" id="UP001312865"/>
    </source>
</evidence>
<proteinExistence type="predicted"/>
<organism evidence="1 2">
    <name type="scientific">Bacillus spongiae</name>
    <dbReference type="NCBI Taxonomy" id="2683610"/>
    <lineage>
        <taxon>Bacteria</taxon>
        <taxon>Bacillati</taxon>
        <taxon>Bacillota</taxon>
        <taxon>Bacilli</taxon>
        <taxon>Bacillales</taxon>
        <taxon>Bacillaceae</taxon>
        <taxon>Bacillus</taxon>
    </lineage>
</organism>
<keyword evidence="2" id="KW-1185">Reference proteome</keyword>
<comment type="caution">
    <text evidence="1">The sequence shown here is derived from an EMBL/GenBank/DDBJ whole genome shotgun (WGS) entry which is preliminary data.</text>
</comment>
<dbReference type="RefSeq" id="WP_336588751.1">
    <property type="nucleotide sequence ID" value="NZ_JBBAXC010000023.1"/>
</dbReference>
<accession>A0ABU8HJN6</accession>
<dbReference type="EMBL" id="JBBAXC010000023">
    <property type="protein sequence ID" value="MEI5909308.1"/>
    <property type="molecule type" value="Genomic_DNA"/>
</dbReference>
<sequence>MNWRYMDHGFLIFMEVFKELNIQKDWLLKDLLSPFSSQRSFLV</sequence>
<evidence type="ECO:0000313" key="1">
    <source>
        <dbReference type="EMBL" id="MEI5909308.1"/>
    </source>
</evidence>
<reference evidence="1 2" key="1">
    <citation type="journal article" date="2018" name="J. Microbiol.">
        <title>Bacillus spongiae sp. nov., isolated from sponge of Jeju Island.</title>
        <authorList>
            <person name="Lee G.E."/>
            <person name="Im W.T."/>
            <person name="Park J.S."/>
        </authorList>
    </citation>
    <scope>NUCLEOTIDE SEQUENCE [LARGE SCALE GENOMIC DNA]</scope>
    <source>
        <strain evidence="1 2">135PIL107-10</strain>
    </source>
</reference>
<dbReference type="Proteomes" id="UP001312865">
    <property type="component" value="Unassembled WGS sequence"/>
</dbReference>
<gene>
    <name evidence="1" type="ORF">WAK64_19855</name>
</gene>